<dbReference type="PaxDb" id="65489-OBART02G27420.1"/>
<reference evidence="1" key="1">
    <citation type="journal article" date="2009" name="Rice">
        <title>De Novo Next Generation Sequencing of Plant Genomes.</title>
        <authorList>
            <person name="Rounsley S."/>
            <person name="Marri P.R."/>
            <person name="Yu Y."/>
            <person name="He R."/>
            <person name="Sisneros N."/>
            <person name="Goicoechea J.L."/>
            <person name="Lee S.J."/>
            <person name="Angelova A."/>
            <person name="Kudrna D."/>
            <person name="Luo M."/>
            <person name="Affourtit J."/>
            <person name="Desany B."/>
            <person name="Knight J."/>
            <person name="Niazi F."/>
            <person name="Egholm M."/>
            <person name="Wing R.A."/>
        </authorList>
    </citation>
    <scope>NUCLEOTIDE SEQUENCE [LARGE SCALE GENOMIC DNA]</scope>
    <source>
        <strain evidence="1">cv. IRGC 105608</strain>
    </source>
</reference>
<sequence length="68" mass="8278">MPLLHIFTIWKTYYQQTKQHVHIISRIISSRLLSVRRVLQKHKAGTKRRHEMLEFPCLPLRKNTIRTE</sequence>
<evidence type="ECO:0000313" key="2">
    <source>
        <dbReference type="Proteomes" id="UP000026960"/>
    </source>
</evidence>
<organism evidence="1">
    <name type="scientific">Oryza barthii</name>
    <dbReference type="NCBI Taxonomy" id="65489"/>
    <lineage>
        <taxon>Eukaryota</taxon>
        <taxon>Viridiplantae</taxon>
        <taxon>Streptophyta</taxon>
        <taxon>Embryophyta</taxon>
        <taxon>Tracheophyta</taxon>
        <taxon>Spermatophyta</taxon>
        <taxon>Magnoliopsida</taxon>
        <taxon>Liliopsida</taxon>
        <taxon>Poales</taxon>
        <taxon>Poaceae</taxon>
        <taxon>BOP clade</taxon>
        <taxon>Oryzoideae</taxon>
        <taxon>Oryzeae</taxon>
        <taxon>Oryzinae</taxon>
        <taxon>Oryza</taxon>
    </lineage>
</organism>
<reference evidence="1" key="2">
    <citation type="submission" date="2015-03" db="UniProtKB">
        <authorList>
            <consortium name="EnsemblPlants"/>
        </authorList>
    </citation>
    <scope>IDENTIFICATION</scope>
</reference>
<protein>
    <submittedName>
        <fullName evidence="1">Uncharacterized protein</fullName>
    </submittedName>
</protein>
<accession>A0A0D3F8R2</accession>
<dbReference type="Proteomes" id="UP000026960">
    <property type="component" value="Chromosome 2"/>
</dbReference>
<dbReference type="EnsemblPlants" id="OBART02G27420.1">
    <property type="protein sequence ID" value="OBART02G27420.1"/>
    <property type="gene ID" value="OBART02G27420"/>
</dbReference>
<proteinExistence type="predicted"/>
<name>A0A0D3F8R2_9ORYZ</name>
<keyword evidence="2" id="KW-1185">Reference proteome</keyword>
<evidence type="ECO:0000313" key="1">
    <source>
        <dbReference type="EnsemblPlants" id="OBART02G27420.1"/>
    </source>
</evidence>
<dbReference type="Gramene" id="OBART02G27420.1">
    <property type="protein sequence ID" value="OBART02G27420.1"/>
    <property type="gene ID" value="OBART02G27420"/>
</dbReference>
<dbReference type="AlphaFoldDB" id="A0A0D3F8R2"/>
<dbReference type="HOGENOM" id="CLU_2835303_0_0_1"/>